<evidence type="ECO:0000313" key="6">
    <source>
        <dbReference type="Proteomes" id="UP000027138"/>
    </source>
</evidence>
<gene>
    <name evidence="5" type="ORF">JCGZ_04783</name>
</gene>
<dbReference type="Proteomes" id="UP000027138">
    <property type="component" value="Unassembled WGS sequence"/>
</dbReference>
<evidence type="ECO:0000256" key="3">
    <source>
        <dbReference type="SAM" id="MobiDB-lite"/>
    </source>
</evidence>
<evidence type="ECO:0000256" key="2">
    <source>
        <dbReference type="ARBA" id="ARBA00023242"/>
    </source>
</evidence>
<dbReference type="STRING" id="180498.A0A067L0X4"/>
<dbReference type="EMBL" id="KK914370">
    <property type="protein sequence ID" value="KDP38140.1"/>
    <property type="molecule type" value="Genomic_DNA"/>
</dbReference>
<organism evidence="5 6">
    <name type="scientific">Jatropha curcas</name>
    <name type="common">Barbados nut</name>
    <dbReference type="NCBI Taxonomy" id="180498"/>
    <lineage>
        <taxon>Eukaryota</taxon>
        <taxon>Viridiplantae</taxon>
        <taxon>Streptophyta</taxon>
        <taxon>Embryophyta</taxon>
        <taxon>Tracheophyta</taxon>
        <taxon>Spermatophyta</taxon>
        <taxon>Magnoliopsida</taxon>
        <taxon>eudicotyledons</taxon>
        <taxon>Gunneridae</taxon>
        <taxon>Pentapetalae</taxon>
        <taxon>rosids</taxon>
        <taxon>fabids</taxon>
        <taxon>Malpighiales</taxon>
        <taxon>Euphorbiaceae</taxon>
        <taxon>Crotonoideae</taxon>
        <taxon>Jatropheae</taxon>
        <taxon>Jatropha</taxon>
    </lineage>
</organism>
<dbReference type="GO" id="GO:0003677">
    <property type="term" value="F:DNA binding"/>
    <property type="evidence" value="ECO:0007669"/>
    <property type="project" value="InterPro"/>
</dbReference>
<dbReference type="OrthoDB" id="1704693at2759"/>
<evidence type="ECO:0000259" key="4">
    <source>
        <dbReference type="SMART" id="SM01255"/>
    </source>
</evidence>
<dbReference type="AlphaFoldDB" id="A0A067L0X4"/>
<feature type="compositionally biased region" description="Acidic residues" evidence="3">
    <location>
        <begin position="21"/>
        <end position="32"/>
    </location>
</feature>
<dbReference type="GO" id="GO:0005634">
    <property type="term" value="C:nucleus"/>
    <property type="evidence" value="ECO:0007669"/>
    <property type="project" value="UniProtKB-SubCell"/>
</dbReference>
<accession>A0A067L0X4</accession>
<keyword evidence="6" id="KW-1185">Reference proteome</keyword>
<feature type="region of interest" description="Disordered" evidence="3">
    <location>
        <begin position="1"/>
        <end position="32"/>
    </location>
</feature>
<dbReference type="SMART" id="SM01255">
    <property type="entry name" value="KNOX1"/>
    <property type="match status" value="1"/>
</dbReference>
<keyword evidence="2" id="KW-0539">Nucleus</keyword>
<dbReference type="InterPro" id="IPR005540">
    <property type="entry name" value="KNOX1"/>
</dbReference>
<feature type="domain" description="KNOX1" evidence="4">
    <location>
        <begin position="33"/>
        <end position="76"/>
    </location>
</feature>
<evidence type="ECO:0000256" key="1">
    <source>
        <dbReference type="ARBA" id="ARBA00004123"/>
    </source>
</evidence>
<feature type="compositionally biased region" description="Polar residues" evidence="3">
    <location>
        <begin position="1"/>
        <end position="12"/>
    </location>
</feature>
<sequence length="106" mass="12333">MESNSGEISCDNSTERHKSIEEEEEQEEEEGEEILKRRILGHPLYSLLVETHINCLKEAYYLILKKLKEAMEEPLEGATSFINDMYKQLREMNENHTENSKPDSSA</sequence>
<name>A0A067L0X4_JATCU</name>
<evidence type="ECO:0000313" key="5">
    <source>
        <dbReference type="EMBL" id="KDP38140.1"/>
    </source>
</evidence>
<proteinExistence type="predicted"/>
<protein>
    <recommendedName>
        <fullName evidence="4">KNOX1 domain-containing protein</fullName>
    </recommendedName>
</protein>
<dbReference type="PANTHER" id="PTHR48452:SF1">
    <property type="entry name" value="FUSED COMPOUND LEAF 1"/>
    <property type="match status" value="1"/>
</dbReference>
<reference evidence="5 6" key="1">
    <citation type="journal article" date="2014" name="PLoS ONE">
        <title>Global Analysis of Gene Expression Profiles in Physic Nut (Jatropha curcas L.) Seedlings Exposed to Salt Stress.</title>
        <authorList>
            <person name="Zhang L."/>
            <person name="Zhang C."/>
            <person name="Wu P."/>
            <person name="Chen Y."/>
            <person name="Li M."/>
            <person name="Jiang H."/>
            <person name="Wu G."/>
        </authorList>
    </citation>
    <scope>NUCLEOTIDE SEQUENCE [LARGE SCALE GENOMIC DNA]</scope>
    <source>
        <strain evidence="6">cv. GZQX0401</strain>
        <tissue evidence="5">Young leaves</tissue>
    </source>
</reference>
<dbReference type="Pfam" id="PF03790">
    <property type="entry name" value="KNOX1"/>
    <property type="match status" value="1"/>
</dbReference>
<dbReference type="PANTHER" id="PTHR48452">
    <property type="entry name" value="FUSED COMPOUND LEAF 1"/>
    <property type="match status" value="1"/>
</dbReference>
<comment type="subcellular location">
    <subcellularLocation>
        <location evidence="1">Nucleus</location>
    </subcellularLocation>
</comment>